<gene>
    <name evidence="2" type="ORF">CALMAC_LOCUS10230</name>
</gene>
<evidence type="ECO:0000313" key="2">
    <source>
        <dbReference type="EMBL" id="VEN48963.1"/>
    </source>
</evidence>
<dbReference type="Proteomes" id="UP000410492">
    <property type="component" value="Unassembled WGS sequence"/>
</dbReference>
<sequence length="73" mass="8531">MHSPYSVDTQNNQPREENSTLRTSIYCSSLIHERHLFLITATAENPASYKYDVANEIKILEAFEVRFGWILNR</sequence>
<dbReference type="AlphaFoldDB" id="A0A653CM16"/>
<feature type="compositionally biased region" description="Polar residues" evidence="1">
    <location>
        <begin position="1"/>
        <end position="13"/>
    </location>
</feature>
<keyword evidence="3" id="KW-1185">Reference proteome</keyword>
<accession>A0A653CM16</accession>
<feature type="region of interest" description="Disordered" evidence="1">
    <location>
        <begin position="1"/>
        <end position="20"/>
    </location>
</feature>
<organism evidence="2 3">
    <name type="scientific">Callosobruchus maculatus</name>
    <name type="common">Southern cowpea weevil</name>
    <name type="synonym">Pulse bruchid</name>
    <dbReference type="NCBI Taxonomy" id="64391"/>
    <lineage>
        <taxon>Eukaryota</taxon>
        <taxon>Metazoa</taxon>
        <taxon>Ecdysozoa</taxon>
        <taxon>Arthropoda</taxon>
        <taxon>Hexapoda</taxon>
        <taxon>Insecta</taxon>
        <taxon>Pterygota</taxon>
        <taxon>Neoptera</taxon>
        <taxon>Endopterygota</taxon>
        <taxon>Coleoptera</taxon>
        <taxon>Polyphaga</taxon>
        <taxon>Cucujiformia</taxon>
        <taxon>Chrysomeloidea</taxon>
        <taxon>Chrysomelidae</taxon>
        <taxon>Bruchinae</taxon>
        <taxon>Bruchini</taxon>
        <taxon>Callosobruchus</taxon>
    </lineage>
</organism>
<evidence type="ECO:0000256" key="1">
    <source>
        <dbReference type="SAM" id="MobiDB-lite"/>
    </source>
</evidence>
<protein>
    <submittedName>
        <fullName evidence="2">Uncharacterized protein</fullName>
    </submittedName>
</protein>
<evidence type="ECO:0000313" key="3">
    <source>
        <dbReference type="Proteomes" id="UP000410492"/>
    </source>
</evidence>
<name>A0A653CM16_CALMS</name>
<dbReference type="EMBL" id="CAACVG010008205">
    <property type="protein sequence ID" value="VEN48963.1"/>
    <property type="molecule type" value="Genomic_DNA"/>
</dbReference>
<reference evidence="2 3" key="1">
    <citation type="submission" date="2019-01" db="EMBL/GenBank/DDBJ databases">
        <authorList>
            <person name="Sayadi A."/>
        </authorList>
    </citation>
    <scope>NUCLEOTIDE SEQUENCE [LARGE SCALE GENOMIC DNA]</scope>
</reference>
<proteinExistence type="predicted"/>